<evidence type="ECO:0000313" key="1">
    <source>
        <dbReference type="EMBL" id="CAG8686703.1"/>
    </source>
</evidence>
<reference evidence="1" key="1">
    <citation type="submission" date="2021-06" db="EMBL/GenBank/DDBJ databases">
        <authorList>
            <person name="Kallberg Y."/>
            <person name="Tangrot J."/>
            <person name="Rosling A."/>
        </authorList>
    </citation>
    <scope>NUCLEOTIDE SEQUENCE</scope>
    <source>
        <strain evidence="1">CL356</strain>
    </source>
</reference>
<dbReference type="EMBL" id="CAJVPT010028352">
    <property type="protein sequence ID" value="CAG8686703.1"/>
    <property type="molecule type" value="Genomic_DNA"/>
</dbReference>
<keyword evidence="2" id="KW-1185">Reference proteome</keyword>
<organism evidence="1 2">
    <name type="scientific">Acaulospora colombiana</name>
    <dbReference type="NCBI Taxonomy" id="27376"/>
    <lineage>
        <taxon>Eukaryota</taxon>
        <taxon>Fungi</taxon>
        <taxon>Fungi incertae sedis</taxon>
        <taxon>Mucoromycota</taxon>
        <taxon>Glomeromycotina</taxon>
        <taxon>Glomeromycetes</taxon>
        <taxon>Diversisporales</taxon>
        <taxon>Acaulosporaceae</taxon>
        <taxon>Acaulospora</taxon>
    </lineage>
</organism>
<feature type="non-terminal residue" evidence="1">
    <location>
        <position position="1"/>
    </location>
</feature>
<protein>
    <submittedName>
        <fullName evidence="1">12790_t:CDS:1</fullName>
    </submittedName>
</protein>
<comment type="caution">
    <text evidence="1">The sequence shown here is derived from an EMBL/GenBank/DDBJ whole genome shotgun (WGS) entry which is preliminary data.</text>
</comment>
<accession>A0ACA9P1S5</accession>
<name>A0ACA9P1S5_9GLOM</name>
<dbReference type="Proteomes" id="UP000789525">
    <property type="component" value="Unassembled WGS sequence"/>
</dbReference>
<sequence length="188" mass="20750">SNFPEKKRNHNIFPHKRRSCLGLPKANPGMIRGGRARAAKVQFQQGSFGRAVIKMKRLGLKQKEMEEKPSSLSNTDFALLPPTRVRTPLYPFASEGRIIGCYISDAEACAREPSGATVRPGKAAIVTKKKMLLTRILERRRFHEAVWAILFTLVKGTVSPAVEWGRGKQDTHAALLALSIGPPSTPPI</sequence>
<gene>
    <name evidence="1" type="ORF">ACOLOM_LOCUS9609</name>
</gene>
<proteinExistence type="predicted"/>
<evidence type="ECO:0000313" key="2">
    <source>
        <dbReference type="Proteomes" id="UP000789525"/>
    </source>
</evidence>